<evidence type="ECO:0000256" key="11">
    <source>
        <dbReference type="SAM" id="Phobius"/>
    </source>
</evidence>
<dbReference type="PANTHER" id="PTHR10485:SF0">
    <property type="entry name" value="AT05822P-RELATED"/>
    <property type="match status" value="1"/>
</dbReference>
<dbReference type="AlphaFoldDB" id="A0A077ZX39"/>
<keyword evidence="7 11" id="KW-1133">Transmembrane helix</keyword>
<evidence type="ECO:0000256" key="5">
    <source>
        <dbReference type="ARBA" id="ARBA00022792"/>
    </source>
</evidence>
<evidence type="ECO:0000256" key="7">
    <source>
        <dbReference type="ARBA" id="ARBA00022989"/>
    </source>
</evidence>
<dbReference type="InParanoid" id="A0A077ZX39"/>
<keyword evidence="6" id="KW-0653">Protein transport</keyword>
<evidence type="ECO:0000256" key="2">
    <source>
        <dbReference type="ARBA" id="ARBA00008444"/>
    </source>
</evidence>
<evidence type="ECO:0000313" key="13">
    <source>
        <dbReference type="Proteomes" id="UP000039865"/>
    </source>
</evidence>
<dbReference type="GO" id="GO:0005744">
    <property type="term" value="C:TIM23 mitochondrial import inner membrane translocase complex"/>
    <property type="evidence" value="ECO:0007669"/>
    <property type="project" value="TreeGrafter"/>
</dbReference>
<evidence type="ECO:0000256" key="8">
    <source>
        <dbReference type="ARBA" id="ARBA00023010"/>
    </source>
</evidence>
<keyword evidence="8" id="KW-0811">Translocation</keyword>
<evidence type="ECO:0000256" key="6">
    <source>
        <dbReference type="ARBA" id="ARBA00022927"/>
    </source>
</evidence>
<name>A0A077ZX39_STYLE</name>
<dbReference type="GO" id="GO:0008320">
    <property type="term" value="F:protein transmembrane transporter activity"/>
    <property type="evidence" value="ECO:0007669"/>
    <property type="project" value="TreeGrafter"/>
</dbReference>
<evidence type="ECO:0000256" key="10">
    <source>
        <dbReference type="ARBA" id="ARBA00023136"/>
    </source>
</evidence>
<keyword evidence="13" id="KW-1185">Reference proteome</keyword>
<keyword evidence="9" id="KW-0496">Mitochondrion</keyword>
<dbReference type="Pfam" id="PF02466">
    <property type="entry name" value="Tim17"/>
    <property type="match status" value="1"/>
</dbReference>
<proteinExistence type="inferred from homology"/>
<comment type="subcellular location">
    <subcellularLocation>
        <location evidence="1">Mitochondrion inner membrane</location>
        <topology evidence="1">Multi-pass membrane protein</topology>
    </subcellularLocation>
</comment>
<gene>
    <name evidence="12" type="primary">Contig3771.g4030</name>
    <name evidence="12" type="ORF">STYLEM_3440</name>
</gene>
<accession>A0A077ZX39</accession>
<keyword evidence="10 11" id="KW-0472">Membrane</keyword>
<dbReference type="GO" id="GO:0030150">
    <property type="term" value="P:protein import into mitochondrial matrix"/>
    <property type="evidence" value="ECO:0007669"/>
    <property type="project" value="TreeGrafter"/>
</dbReference>
<protein>
    <submittedName>
        <fullName evidence="12">Uncharacterized protein</fullName>
    </submittedName>
</protein>
<dbReference type="OMA" id="RSQINDN"/>
<organism evidence="12 13">
    <name type="scientific">Stylonychia lemnae</name>
    <name type="common">Ciliate</name>
    <dbReference type="NCBI Taxonomy" id="5949"/>
    <lineage>
        <taxon>Eukaryota</taxon>
        <taxon>Sar</taxon>
        <taxon>Alveolata</taxon>
        <taxon>Ciliophora</taxon>
        <taxon>Intramacronucleata</taxon>
        <taxon>Spirotrichea</taxon>
        <taxon>Stichotrichia</taxon>
        <taxon>Sporadotrichida</taxon>
        <taxon>Oxytrichidae</taxon>
        <taxon>Stylonychinae</taxon>
        <taxon>Stylonychia</taxon>
    </lineage>
</organism>
<evidence type="ECO:0000256" key="1">
    <source>
        <dbReference type="ARBA" id="ARBA00004448"/>
    </source>
</evidence>
<comment type="similarity">
    <text evidence="2">Belongs to the Tim17/Tim22/Tim23 family.</text>
</comment>
<dbReference type="PANTHER" id="PTHR10485">
    <property type="entry name" value="MITOCHONDRIAL IMPORT INNER MEMBRANE TRANSLOCASE SUBUNIT TIM-17"/>
    <property type="match status" value="1"/>
</dbReference>
<keyword evidence="3" id="KW-0813">Transport</keyword>
<evidence type="ECO:0000256" key="4">
    <source>
        <dbReference type="ARBA" id="ARBA00022692"/>
    </source>
</evidence>
<evidence type="ECO:0000256" key="9">
    <source>
        <dbReference type="ARBA" id="ARBA00023128"/>
    </source>
</evidence>
<keyword evidence="4 11" id="KW-0812">Transmembrane</keyword>
<keyword evidence="5" id="KW-0999">Mitochondrion inner membrane</keyword>
<sequence>MGYIYSYSFERYRDDVLRRIGQGYGVGLLAGSVIFFFSGMYYAPIRQRIISGILNARDKAPALGGNFAGWCGCFAFFGDGMKYGRQIDDKWNDTIGGGATAFLLSLRSYGFQNALKQGLQIGLFFYFMEAFKYSAIEKKRQEVVDGVQVIKKNDEDYEIVMTPEQFAQVEKELLQKGIAIQKHGDSYLSFSVKKQ</sequence>
<evidence type="ECO:0000256" key="3">
    <source>
        <dbReference type="ARBA" id="ARBA00022448"/>
    </source>
</evidence>
<dbReference type="Proteomes" id="UP000039865">
    <property type="component" value="Unassembled WGS sequence"/>
</dbReference>
<reference evidence="12 13" key="1">
    <citation type="submission" date="2014-06" db="EMBL/GenBank/DDBJ databases">
        <authorList>
            <person name="Swart Estienne"/>
        </authorList>
    </citation>
    <scope>NUCLEOTIDE SEQUENCE [LARGE SCALE GENOMIC DNA]</scope>
    <source>
        <strain evidence="12 13">130c</strain>
    </source>
</reference>
<evidence type="ECO:0000313" key="12">
    <source>
        <dbReference type="EMBL" id="CDW74460.1"/>
    </source>
</evidence>
<dbReference type="EMBL" id="CCKQ01003337">
    <property type="protein sequence ID" value="CDW74460.1"/>
    <property type="molecule type" value="Genomic_DNA"/>
</dbReference>
<feature type="transmembrane region" description="Helical" evidence="11">
    <location>
        <begin position="20"/>
        <end position="43"/>
    </location>
</feature>